<evidence type="ECO:0000313" key="3">
    <source>
        <dbReference type="Proteomes" id="UP000838763"/>
    </source>
</evidence>
<proteinExistence type="predicted"/>
<keyword evidence="3" id="KW-1185">Reference proteome</keyword>
<evidence type="ECO:0000256" key="1">
    <source>
        <dbReference type="SAM" id="MobiDB-lite"/>
    </source>
</evidence>
<name>A0A9P1H0T9_9PEZI</name>
<sequence length="290" mass="32614">MDLGDGLSIAKVAWEVYNYGWTPELNASVNYNSFGAEVRHLALNLDLLSRVISRADRSLHDNGGRASDRLRWDPKSLGEIVGDYRTTLEECDKLLRDNRKFEAATHNPLLSVGWNMLVQGRVDRLRTRIQMHNLSIQTVVKPFEIDLLTRVHQDLAMRMGAMHDDIRGMRTDLRKLMGELVPDLKSALDEQASRQLRFLSIPSTWNAVSRPPSPSTPSSRSPTTPSSKAPLRDMADAFIHHLDRSTVAFAPGLTVSERTPPAEQYVNLLNLRINFQRSAKSSPDHARASP</sequence>
<feature type="compositionally biased region" description="Low complexity" evidence="1">
    <location>
        <begin position="216"/>
        <end position="227"/>
    </location>
</feature>
<dbReference type="Proteomes" id="UP000838763">
    <property type="component" value="Unassembled WGS sequence"/>
</dbReference>
<dbReference type="OrthoDB" id="5400409at2759"/>
<evidence type="ECO:0000313" key="2">
    <source>
        <dbReference type="EMBL" id="CAI4213365.1"/>
    </source>
</evidence>
<reference evidence="2" key="1">
    <citation type="submission" date="2022-11" db="EMBL/GenBank/DDBJ databases">
        <authorList>
            <person name="Scott C."/>
            <person name="Bruce N."/>
        </authorList>
    </citation>
    <scope>NUCLEOTIDE SEQUENCE</scope>
</reference>
<protein>
    <submittedName>
        <fullName evidence="2">Uncharacterized protein</fullName>
    </submittedName>
</protein>
<dbReference type="AlphaFoldDB" id="A0A9P1H0T9"/>
<accession>A0A9P1H0T9</accession>
<dbReference type="EMBL" id="CALLCH030000008">
    <property type="protein sequence ID" value="CAI4213365.1"/>
    <property type="molecule type" value="Genomic_DNA"/>
</dbReference>
<feature type="region of interest" description="Disordered" evidence="1">
    <location>
        <begin position="207"/>
        <end position="230"/>
    </location>
</feature>
<organism evidence="2 3">
    <name type="scientific">Parascedosporium putredinis</name>
    <dbReference type="NCBI Taxonomy" id="1442378"/>
    <lineage>
        <taxon>Eukaryota</taxon>
        <taxon>Fungi</taxon>
        <taxon>Dikarya</taxon>
        <taxon>Ascomycota</taxon>
        <taxon>Pezizomycotina</taxon>
        <taxon>Sordariomycetes</taxon>
        <taxon>Hypocreomycetidae</taxon>
        <taxon>Microascales</taxon>
        <taxon>Microascaceae</taxon>
        <taxon>Parascedosporium</taxon>
    </lineage>
</organism>
<gene>
    <name evidence="2" type="ORF">PPNO1_LOCUS3111</name>
</gene>
<comment type="caution">
    <text evidence="2">The sequence shown here is derived from an EMBL/GenBank/DDBJ whole genome shotgun (WGS) entry which is preliminary data.</text>
</comment>